<dbReference type="CDD" id="cd08916">
    <property type="entry name" value="TrHb3_P"/>
    <property type="match status" value="1"/>
</dbReference>
<dbReference type="InterPro" id="IPR012292">
    <property type="entry name" value="Globin/Proto"/>
</dbReference>
<evidence type="ECO:0000313" key="1">
    <source>
        <dbReference type="EMBL" id="MDN5216061.1"/>
    </source>
</evidence>
<dbReference type="Proteomes" id="UP001172083">
    <property type="component" value="Unassembled WGS sequence"/>
</dbReference>
<protein>
    <submittedName>
        <fullName evidence="1">Group III truncated hemoglobin</fullName>
    </submittedName>
</protein>
<dbReference type="SUPFAM" id="SSF46458">
    <property type="entry name" value="Globin-like"/>
    <property type="match status" value="1"/>
</dbReference>
<comment type="caution">
    <text evidence="1">The sequence shown here is derived from an EMBL/GenBank/DDBJ whole genome shotgun (WGS) entry which is preliminary data.</text>
</comment>
<dbReference type="EMBL" id="JAUJEB010000007">
    <property type="protein sequence ID" value="MDN5216061.1"/>
    <property type="molecule type" value="Genomic_DNA"/>
</dbReference>
<accession>A0ABT8LFV3</accession>
<dbReference type="InterPro" id="IPR009050">
    <property type="entry name" value="Globin-like_sf"/>
</dbReference>
<organism evidence="1 2">
    <name type="scientific">Agaribacillus aureus</name>
    <dbReference type="NCBI Taxonomy" id="3051825"/>
    <lineage>
        <taxon>Bacteria</taxon>
        <taxon>Pseudomonadati</taxon>
        <taxon>Bacteroidota</taxon>
        <taxon>Cytophagia</taxon>
        <taxon>Cytophagales</taxon>
        <taxon>Splendidivirgaceae</taxon>
        <taxon>Agaribacillus</taxon>
    </lineage>
</organism>
<gene>
    <name evidence="1" type="ORF">QQ020_28540</name>
</gene>
<name>A0ABT8LFV3_9BACT</name>
<proteinExistence type="predicted"/>
<sequence>MEKTETDNSKRLLNNRAAINFLVKTFYAKVRKDEMLGPIFNAQVQNWPEHLERLTDFWQTNLLFQRAYKGNPVKAHIDTDKQVGGSITTEHFGRWLQLWFGTIDQHFEGEHADRAKNHSRKMSTHLFMRIFQSRDGLPKINLTE</sequence>
<reference evidence="1" key="1">
    <citation type="submission" date="2023-06" db="EMBL/GenBank/DDBJ databases">
        <title>Genomic of Agaribacillus aureum.</title>
        <authorList>
            <person name="Wang G."/>
        </authorList>
    </citation>
    <scope>NUCLEOTIDE SEQUENCE</scope>
    <source>
        <strain evidence="1">BMA12</strain>
    </source>
</reference>
<dbReference type="RefSeq" id="WP_346761395.1">
    <property type="nucleotide sequence ID" value="NZ_JAUJEB010000007.1"/>
</dbReference>
<keyword evidence="2" id="KW-1185">Reference proteome</keyword>
<evidence type="ECO:0000313" key="2">
    <source>
        <dbReference type="Proteomes" id="UP001172083"/>
    </source>
</evidence>
<dbReference type="Gene3D" id="1.10.490.10">
    <property type="entry name" value="Globins"/>
    <property type="match status" value="1"/>
</dbReference>